<protein>
    <submittedName>
        <fullName evidence="1">Uncharacterized protein</fullName>
    </submittedName>
</protein>
<dbReference type="KEGG" id="sla:SERLADRAFT_480493"/>
<dbReference type="RefSeq" id="XP_007324481.1">
    <property type="nucleotide sequence ID" value="XM_007324419.1"/>
</dbReference>
<name>F8PDK7_SERL9</name>
<reference evidence="1" key="1">
    <citation type="submission" date="2011-04" db="EMBL/GenBank/DDBJ databases">
        <title>Evolution of plant cell wall degrading machinery underlies the functional diversity of forest fungi.</title>
        <authorList>
            <consortium name="US DOE Joint Genome Institute (JGI-PGF)"/>
            <person name="Eastwood D.C."/>
            <person name="Floudas D."/>
            <person name="Binder M."/>
            <person name="Majcherczyk A."/>
            <person name="Schneider P."/>
            <person name="Aerts A."/>
            <person name="Asiegbu F.O."/>
            <person name="Baker S.E."/>
            <person name="Barry K."/>
            <person name="Bendiksby M."/>
            <person name="Blumentritt M."/>
            <person name="Coutinho P.M."/>
            <person name="Cullen D."/>
            <person name="Cullen D."/>
            <person name="Gathman A."/>
            <person name="Goodell B."/>
            <person name="Henrissat B."/>
            <person name="Ihrmark K."/>
            <person name="Kauserud H."/>
            <person name="Kohler A."/>
            <person name="LaButti K."/>
            <person name="Lapidus A."/>
            <person name="Lavin J.L."/>
            <person name="Lee Y.-H."/>
            <person name="Lindquist E."/>
            <person name="Lilly W."/>
            <person name="Lucas S."/>
            <person name="Morin E."/>
            <person name="Murat C."/>
            <person name="Oguiza J.A."/>
            <person name="Park J."/>
            <person name="Pisabarro A.G."/>
            <person name="Riley R."/>
            <person name="Rosling A."/>
            <person name="Salamov A."/>
            <person name="Schmidt O."/>
            <person name="Schmutz J."/>
            <person name="Skrede I."/>
            <person name="Stenlid J."/>
            <person name="Wiebenga A."/>
            <person name="Xie X."/>
            <person name="Kues U."/>
            <person name="Hibbett D.S."/>
            <person name="Hoffmeister D."/>
            <person name="Hogberg N."/>
            <person name="Martin F."/>
            <person name="Grigoriev I.V."/>
            <person name="Watkinson S.C."/>
        </authorList>
    </citation>
    <scope>NUCLEOTIDE SEQUENCE</scope>
    <source>
        <strain evidence="1">S7.9</strain>
    </source>
</reference>
<dbReference type="OrthoDB" id="3267861at2759"/>
<evidence type="ECO:0000313" key="1">
    <source>
        <dbReference type="EMBL" id="EGO18828.1"/>
    </source>
</evidence>
<accession>F8PDK7</accession>
<dbReference type="GeneID" id="18821536"/>
<dbReference type="EMBL" id="GL945446">
    <property type="protein sequence ID" value="EGO18828.1"/>
    <property type="molecule type" value="Genomic_DNA"/>
</dbReference>
<dbReference type="HOGENOM" id="CLU_2347984_0_0_1"/>
<proteinExistence type="predicted"/>
<organism>
    <name type="scientific">Serpula lacrymans var. lacrymans (strain S7.9)</name>
    <name type="common">Dry rot fungus</name>
    <dbReference type="NCBI Taxonomy" id="578457"/>
    <lineage>
        <taxon>Eukaryota</taxon>
        <taxon>Fungi</taxon>
        <taxon>Dikarya</taxon>
        <taxon>Basidiomycota</taxon>
        <taxon>Agaricomycotina</taxon>
        <taxon>Agaricomycetes</taxon>
        <taxon>Agaricomycetidae</taxon>
        <taxon>Boletales</taxon>
        <taxon>Coniophorineae</taxon>
        <taxon>Serpulaceae</taxon>
        <taxon>Serpula</taxon>
    </lineage>
</organism>
<gene>
    <name evidence="1" type="ORF">SERLADRAFT_480493</name>
</gene>
<dbReference type="AlphaFoldDB" id="F8PDK7"/>
<sequence length="97" mass="11316">MIVRRKEYYCGDCTQRLTTLMTLLSSLLYYISDYITKSTLPVHVGLDALHYTIKQNEKKFPQSDDTPESVRSRSLFTKSVNAHWRRGLLYQSFLSCS</sequence>
<dbReference type="Proteomes" id="UP000008064">
    <property type="component" value="Unassembled WGS sequence"/>
</dbReference>